<proteinExistence type="predicted"/>
<sequence>MAIGRLLLLHLQVVLREVLIVAQLELPALLILQKSLSMNILRGSDTQHEMKPRDVFFIS</sequence>
<comment type="caution">
    <text evidence="1">The sequence shown here is derived from an EMBL/GenBank/DDBJ whole genome shotgun (WGS) entry which is preliminary data.</text>
</comment>
<keyword evidence="2" id="KW-1185">Reference proteome</keyword>
<name>A0ACC0VYI9_9STRA</name>
<reference evidence="1 2" key="1">
    <citation type="journal article" date="2022" name="bioRxiv">
        <title>The genome of the oomycete Peronosclerospora sorghi, a cosmopolitan pathogen of maize and sorghum, is inflated with dispersed pseudogenes.</title>
        <authorList>
            <person name="Fletcher K."/>
            <person name="Martin F."/>
            <person name="Isakeit T."/>
            <person name="Cavanaugh K."/>
            <person name="Magill C."/>
            <person name="Michelmore R."/>
        </authorList>
    </citation>
    <scope>NUCLEOTIDE SEQUENCE [LARGE SCALE GENOMIC DNA]</scope>
    <source>
        <strain evidence="1">P6</strain>
    </source>
</reference>
<dbReference type="EMBL" id="CM047585">
    <property type="protein sequence ID" value="KAI9910924.1"/>
    <property type="molecule type" value="Genomic_DNA"/>
</dbReference>
<accession>A0ACC0VYI9</accession>
<gene>
    <name evidence="1" type="ORF">PsorP6_010828</name>
</gene>
<dbReference type="Proteomes" id="UP001163321">
    <property type="component" value="Chromosome 6"/>
</dbReference>
<evidence type="ECO:0000313" key="2">
    <source>
        <dbReference type="Proteomes" id="UP001163321"/>
    </source>
</evidence>
<organism evidence="1 2">
    <name type="scientific">Peronosclerospora sorghi</name>
    <dbReference type="NCBI Taxonomy" id="230839"/>
    <lineage>
        <taxon>Eukaryota</taxon>
        <taxon>Sar</taxon>
        <taxon>Stramenopiles</taxon>
        <taxon>Oomycota</taxon>
        <taxon>Peronosporomycetes</taxon>
        <taxon>Peronosporales</taxon>
        <taxon>Peronosporaceae</taxon>
        <taxon>Peronosclerospora</taxon>
    </lineage>
</organism>
<protein>
    <submittedName>
        <fullName evidence="1">Uncharacterized protein</fullName>
    </submittedName>
</protein>
<evidence type="ECO:0000313" key="1">
    <source>
        <dbReference type="EMBL" id="KAI9910924.1"/>
    </source>
</evidence>